<comment type="subunit">
    <text evidence="19">Homodimer. The monomeric form is inactive while the homodimer is active.</text>
</comment>
<dbReference type="Gene3D" id="3.50.30.30">
    <property type="match status" value="1"/>
</dbReference>
<keyword evidence="13" id="KW-0862">Zinc</keyword>
<evidence type="ECO:0000256" key="2">
    <source>
        <dbReference type="ARBA" id="ARBA00004371"/>
    </source>
</evidence>
<evidence type="ECO:0000313" key="22">
    <source>
        <dbReference type="EMBL" id="ONH32024.1"/>
    </source>
</evidence>
<dbReference type="PANTHER" id="PTHR12053">
    <property type="entry name" value="PROTEASE FAMILY M28 PLASMA GLUTAMATE CARBOXYPEPTIDASE-RELATED"/>
    <property type="match status" value="1"/>
</dbReference>
<organism evidence="22 23">
    <name type="scientific">Pseudofrankia asymbiotica</name>
    <dbReference type="NCBI Taxonomy" id="1834516"/>
    <lineage>
        <taxon>Bacteria</taxon>
        <taxon>Bacillati</taxon>
        <taxon>Actinomycetota</taxon>
        <taxon>Actinomycetes</taxon>
        <taxon>Frankiales</taxon>
        <taxon>Frankiaceae</taxon>
        <taxon>Pseudofrankia</taxon>
    </lineage>
</organism>
<keyword evidence="11" id="KW-0378">Hydrolase</keyword>
<keyword evidence="15" id="KW-0482">Metalloprotease</keyword>
<evidence type="ECO:0000256" key="15">
    <source>
        <dbReference type="ARBA" id="ARBA00023049"/>
    </source>
</evidence>
<dbReference type="GO" id="GO:0046872">
    <property type="term" value="F:metal ion binding"/>
    <property type="evidence" value="ECO:0007669"/>
    <property type="project" value="UniProtKB-KW"/>
</dbReference>
<keyword evidence="10" id="KW-0732">Signal</keyword>
<keyword evidence="16" id="KW-0865">Zymogen</keyword>
<evidence type="ECO:0000256" key="19">
    <source>
        <dbReference type="ARBA" id="ARBA00025833"/>
    </source>
</evidence>
<evidence type="ECO:0000256" key="14">
    <source>
        <dbReference type="ARBA" id="ARBA00023034"/>
    </source>
</evidence>
<dbReference type="PANTHER" id="PTHR12053:SF3">
    <property type="entry name" value="CARBOXYPEPTIDASE Q"/>
    <property type="match status" value="1"/>
</dbReference>
<dbReference type="GO" id="GO:0070573">
    <property type="term" value="F:metallodipeptidase activity"/>
    <property type="evidence" value="ECO:0007669"/>
    <property type="project" value="InterPro"/>
</dbReference>
<dbReference type="GO" id="GO:0005576">
    <property type="term" value="C:extracellular region"/>
    <property type="evidence" value="ECO:0007669"/>
    <property type="project" value="UniProtKB-SubCell"/>
</dbReference>
<keyword evidence="18" id="KW-0458">Lysosome</keyword>
<evidence type="ECO:0000256" key="10">
    <source>
        <dbReference type="ARBA" id="ARBA00022729"/>
    </source>
</evidence>
<evidence type="ECO:0000256" key="9">
    <source>
        <dbReference type="ARBA" id="ARBA00022723"/>
    </source>
</evidence>
<feature type="domain" description="Peptidase M28" evidence="21">
    <location>
        <begin position="230"/>
        <end position="432"/>
    </location>
</feature>
<dbReference type="InterPro" id="IPR039866">
    <property type="entry name" value="CPQ"/>
</dbReference>
<evidence type="ECO:0000256" key="13">
    <source>
        <dbReference type="ARBA" id="ARBA00022833"/>
    </source>
</evidence>
<keyword evidence="14" id="KW-0333">Golgi apparatus</keyword>
<evidence type="ECO:0000256" key="7">
    <source>
        <dbReference type="ARBA" id="ARBA00022645"/>
    </source>
</evidence>
<dbReference type="InterPro" id="IPR007484">
    <property type="entry name" value="Peptidase_M28"/>
</dbReference>
<sequence>MVGWIEQIVARGVRRPGYPADAWVEGFVSARFRELGLVDVHTEPVSVTRWEPTRYSLVATPAGAAPRELRCFPVPLAAPAEGLDVELARFDEAAPGAVAGRAALVDAKVAALPPALPATFGSVPKDSAQRVYDPDGTFAGETQILPLPAGSDGIAQQVVTAGAAAFVGTLLDYPGDDCRYYFPYNGRTTAIPGVWINGTDGRWLHDQLGRGQVRIRLDVAASTAPASSDNIVGDLPGPAGDDELVLVGSHHDGPWASAVEDGTGIAMVLAQAAYWARVPAADRPHRMRFLLHGGHFYGGAGLVDYVAKHRAELEKVVLEVHLEHAAREFAERDGRLAATGRCVPRWFFTSGIPTLEKSVYDALVAERLGRSMLLAPDAFGPAPLSDGASYHTAGVPIVQFLAAPWYLFDEADTLDKVDRDSLLPIARAVIRVIQSTRGTTAAELRAGLATR</sequence>
<keyword evidence="8" id="KW-0645">Protease</keyword>
<dbReference type="SUPFAM" id="SSF53187">
    <property type="entry name" value="Zn-dependent exopeptidases"/>
    <property type="match status" value="1"/>
</dbReference>
<evidence type="ECO:0000256" key="17">
    <source>
        <dbReference type="ARBA" id="ARBA00023180"/>
    </source>
</evidence>
<keyword evidence="23" id="KW-1185">Reference proteome</keyword>
<name>A0A1V2IFT5_9ACTN</name>
<dbReference type="Pfam" id="PF04389">
    <property type="entry name" value="Peptidase_M28"/>
    <property type="match status" value="1"/>
</dbReference>
<keyword evidence="6" id="KW-0964">Secreted</keyword>
<dbReference type="STRING" id="1834516.BL253_07315"/>
<dbReference type="AlphaFoldDB" id="A0A1V2IFT5"/>
<accession>A0A1V2IFT5</accession>
<evidence type="ECO:0000256" key="12">
    <source>
        <dbReference type="ARBA" id="ARBA00022824"/>
    </source>
</evidence>
<keyword evidence="17" id="KW-0325">Glycoprotein</keyword>
<evidence type="ECO:0000256" key="16">
    <source>
        <dbReference type="ARBA" id="ARBA00023145"/>
    </source>
</evidence>
<comment type="caution">
    <text evidence="22">The sequence shown here is derived from an EMBL/GenBank/DDBJ whole genome shotgun (WGS) entry which is preliminary data.</text>
</comment>
<evidence type="ECO:0000256" key="11">
    <source>
        <dbReference type="ARBA" id="ARBA00022801"/>
    </source>
</evidence>
<keyword evidence="7" id="KW-0121">Carboxypeptidase</keyword>
<dbReference type="EMBL" id="MOMC01000014">
    <property type="protein sequence ID" value="ONH32024.1"/>
    <property type="molecule type" value="Genomic_DNA"/>
</dbReference>
<reference evidence="23" key="1">
    <citation type="submission" date="2016-10" db="EMBL/GenBank/DDBJ databases">
        <title>Frankia sp. NRRL B-16386 Genome sequencing.</title>
        <authorList>
            <person name="Ghodhbane-Gtari F."/>
            <person name="Swanson E."/>
            <person name="Gueddou A."/>
            <person name="Hezbri K."/>
            <person name="Ktari K."/>
            <person name="Nouioui I."/>
            <person name="Morris K."/>
            <person name="Simpson S."/>
            <person name="Abebe-Akele F."/>
            <person name="Thomas K."/>
            <person name="Gtari M."/>
            <person name="Tisa L.S."/>
        </authorList>
    </citation>
    <scope>NUCLEOTIDE SEQUENCE [LARGE SCALE GENOMIC DNA]</scope>
    <source>
        <strain evidence="23">NRRL B-16386</strain>
    </source>
</reference>
<evidence type="ECO:0000256" key="18">
    <source>
        <dbReference type="ARBA" id="ARBA00023228"/>
    </source>
</evidence>
<dbReference type="GO" id="GO:0004180">
    <property type="term" value="F:carboxypeptidase activity"/>
    <property type="evidence" value="ECO:0007669"/>
    <property type="project" value="UniProtKB-KW"/>
</dbReference>
<evidence type="ECO:0000256" key="20">
    <source>
        <dbReference type="ARBA" id="ARBA00033328"/>
    </source>
</evidence>
<keyword evidence="12" id="KW-0256">Endoplasmic reticulum</keyword>
<evidence type="ECO:0000259" key="21">
    <source>
        <dbReference type="Pfam" id="PF04389"/>
    </source>
</evidence>
<dbReference type="GO" id="GO:0005764">
    <property type="term" value="C:lysosome"/>
    <property type="evidence" value="ECO:0007669"/>
    <property type="project" value="UniProtKB-SubCell"/>
</dbReference>
<gene>
    <name evidence="22" type="ORF">BL253_07315</name>
</gene>
<evidence type="ECO:0000256" key="6">
    <source>
        <dbReference type="ARBA" id="ARBA00022525"/>
    </source>
</evidence>
<dbReference type="Proteomes" id="UP000188929">
    <property type="component" value="Unassembled WGS sequence"/>
</dbReference>
<dbReference type="Gene3D" id="3.40.630.10">
    <property type="entry name" value="Zn peptidases"/>
    <property type="match status" value="1"/>
</dbReference>
<protein>
    <recommendedName>
        <fullName evidence="5">Carboxypeptidase Q</fullName>
    </recommendedName>
    <alternativeName>
        <fullName evidence="20">Plasma glutamate carboxypeptidase</fullName>
    </alternativeName>
</protein>
<dbReference type="GO" id="GO:0006508">
    <property type="term" value="P:proteolysis"/>
    <property type="evidence" value="ECO:0007669"/>
    <property type="project" value="UniProtKB-KW"/>
</dbReference>
<evidence type="ECO:0000256" key="3">
    <source>
        <dbReference type="ARBA" id="ARBA00004555"/>
    </source>
</evidence>
<evidence type="ECO:0000256" key="5">
    <source>
        <dbReference type="ARBA" id="ARBA00014116"/>
    </source>
</evidence>
<comment type="subcellular location">
    <subcellularLocation>
        <location evidence="1">Endoplasmic reticulum</location>
    </subcellularLocation>
    <subcellularLocation>
        <location evidence="3">Golgi apparatus</location>
    </subcellularLocation>
    <subcellularLocation>
        <location evidence="2">Lysosome</location>
    </subcellularLocation>
    <subcellularLocation>
        <location evidence="4">Secreted</location>
    </subcellularLocation>
</comment>
<evidence type="ECO:0000313" key="23">
    <source>
        <dbReference type="Proteomes" id="UP000188929"/>
    </source>
</evidence>
<proteinExistence type="predicted"/>
<evidence type="ECO:0000256" key="4">
    <source>
        <dbReference type="ARBA" id="ARBA00004613"/>
    </source>
</evidence>
<keyword evidence="9" id="KW-0479">Metal-binding</keyword>
<evidence type="ECO:0000256" key="8">
    <source>
        <dbReference type="ARBA" id="ARBA00022670"/>
    </source>
</evidence>
<evidence type="ECO:0000256" key="1">
    <source>
        <dbReference type="ARBA" id="ARBA00004240"/>
    </source>
</evidence>